<gene>
    <name evidence="1" type="ORF">LCGC14_0510910</name>
</gene>
<accession>A0A0F9S628</accession>
<dbReference type="EMBL" id="LAZR01000620">
    <property type="protein sequence ID" value="KKN62544.1"/>
    <property type="molecule type" value="Genomic_DNA"/>
</dbReference>
<evidence type="ECO:0000313" key="1">
    <source>
        <dbReference type="EMBL" id="KKN62544.1"/>
    </source>
</evidence>
<organism evidence="1">
    <name type="scientific">marine sediment metagenome</name>
    <dbReference type="NCBI Taxonomy" id="412755"/>
    <lineage>
        <taxon>unclassified sequences</taxon>
        <taxon>metagenomes</taxon>
        <taxon>ecological metagenomes</taxon>
    </lineage>
</organism>
<dbReference type="AlphaFoldDB" id="A0A0F9S628"/>
<comment type="caution">
    <text evidence="1">The sequence shown here is derived from an EMBL/GenBank/DDBJ whole genome shotgun (WGS) entry which is preliminary data.</text>
</comment>
<dbReference type="InterPro" id="IPR035437">
    <property type="entry name" value="SNase_OB-fold_sf"/>
</dbReference>
<name>A0A0F9S628_9ZZZZ</name>
<reference evidence="1" key="1">
    <citation type="journal article" date="2015" name="Nature">
        <title>Complex archaea that bridge the gap between prokaryotes and eukaryotes.</title>
        <authorList>
            <person name="Spang A."/>
            <person name="Saw J.H."/>
            <person name="Jorgensen S.L."/>
            <person name="Zaremba-Niedzwiedzka K."/>
            <person name="Martijn J."/>
            <person name="Lind A.E."/>
            <person name="van Eijk R."/>
            <person name="Schleper C."/>
            <person name="Guy L."/>
            <person name="Ettema T.J."/>
        </authorList>
    </citation>
    <scope>NUCLEOTIDE SEQUENCE</scope>
</reference>
<sequence length="87" mass="9501">MRFVIDLGLCLAPASSALAHRIPPCPGGDRPARKVTCIVDGDTGWERGVKWRALDVDTLEISSPECAEEKRVGIKARDRLRELMGNG</sequence>
<dbReference type="Gene3D" id="2.40.50.90">
    <property type="match status" value="1"/>
</dbReference>
<proteinExistence type="predicted"/>
<protein>
    <submittedName>
        <fullName evidence="1">Uncharacterized protein</fullName>
    </submittedName>
</protein>